<accession>A0A2V1JP41</accession>
<evidence type="ECO:0000313" key="4">
    <source>
        <dbReference type="EMBL" id="PWE85444.1"/>
    </source>
</evidence>
<feature type="region of interest" description="Disordered" evidence="1">
    <location>
        <begin position="179"/>
        <end position="223"/>
    </location>
</feature>
<sequence>MRTRTKKFNTVLVVIFLLVCCMLILQSDECFAAPRTGNIEIDFKGRTDDIDDVLLSGAKFEIFPIQYMDNGMMVWRDEFAKCGVSLDDTSSEAREKQAKQLFQYAKDHNITGIIHTTDSNGHTHFLDLAEGMYLLAEIGDVTEGVDVFDSEPFLVRIPSEISGKFEYDVDVEPKAEWISHEGHPVGPDPEPEPEPIPNDTTTDEPGQTLNHTKEQQEGTTSIENPVVQLIHRVKTGDTNQVFLWGGIMVASVLAILCVNKRYRR</sequence>
<dbReference type="AlphaFoldDB" id="A0A2V1JP41"/>
<dbReference type="Proteomes" id="UP000245288">
    <property type="component" value="Unassembled WGS sequence"/>
</dbReference>
<keyword evidence="3" id="KW-0732">Signal</keyword>
<feature type="transmembrane region" description="Helical" evidence="2">
    <location>
        <begin position="241"/>
        <end position="258"/>
    </location>
</feature>
<organism evidence="4 5">
    <name type="scientific">Eubacterium ramulus</name>
    <dbReference type="NCBI Taxonomy" id="39490"/>
    <lineage>
        <taxon>Bacteria</taxon>
        <taxon>Bacillati</taxon>
        <taxon>Bacillota</taxon>
        <taxon>Clostridia</taxon>
        <taxon>Eubacteriales</taxon>
        <taxon>Eubacteriaceae</taxon>
        <taxon>Eubacterium</taxon>
    </lineage>
</organism>
<gene>
    <name evidence="4" type="ORF">LG34_15850</name>
</gene>
<keyword evidence="2" id="KW-0812">Transmembrane</keyword>
<dbReference type="EMBL" id="JRFU01000201">
    <property type="protein sequence ID" value="PWE85444.1"/>
    <property type="molecule type" value="Genomic_DNA"/>
</dbReference>
<evidence type="ECO:0000256" key="3">
    <source>
        <dbReference type="SAM" id="SignalP"/>
    </source>
</evidence>
<evidence type="ECO:0008006" key="6">
    <source>
        <dbReference type="Google" id="ProtNLM"/>
    </source>
</evidence>
<keyword evidence="2" id="KW-0472">Membrane</keyword>
<keyword evidence="2" id="KW-1133">Transmembrane helix</keyword>
<evidence type="ECO:0000256" key="1">
    <source>
        <dbReference type="SAM" id="MobiDB-lite"/>
    </source>
</evidence>
<feature type="signal peptide" evidence="3">
    <location>
        <begin position="1"/>
        <end position="32"/>
    </location>
</feature>
<name>A0A2V1JP41_EUBRA</name>
<dbReference type="Gene3D" id="2.60.40.10">
    <property type="entry name" value="Immunoglobulins"/>
    <property type="match status" value="1"/>
</dbReference>
<reference evidence="4 5" key="1">
    <citation type="submission" date="2014-09" db="EMBL/GenBank/DDBJ databases">
        <title>Butyrate-producing bacteria isolated from human gut.</title>
        <authorList>
            <person name="Zhang Q."/>
            <person name="Zhao L."/>
        </authorList>
    </citation>
    <scope>NUCLEOTIDE SEQUENCE [LARGE SCALE GENOMIC DNA]</scope>
    <source>
        <strain evidence="4 5">21</strain>
    </source>
</reference>
<comment type="caution">
    <text evidence="4">The sequence shown here is derived from an EMBL/GenBank/DDBJ whole genome shotgun (WGS) entry which is preliminary data.</text>
</comment>
<feature type="chain" id="PRO_5015870803" description="Gram-positive pilin subunit D1 N-terminal domain-containing protein" evidence="3">
    <location>
        <begin position="33"/>
        <end position="264"/>
    </location>
</feature>
<evidence type="ECO:0000256" key="2">
    <source>
        <dbReference type="SAM" id="Phobius"/>
    </source>
</evidence>
<dbReference type="InterPro" id="IPR013783">
    <property type="entry name" value="Ig-like_fold"/>
</dbReference>
<proteinExistence type="predicted"/>
<protein>
    <recommendedName>
        <fullName evidence="6">Gram-positive pilin subunit D1 N-terminal domain-containing protein</fullName>
    </recommendedName>
</protein>
<keyword evidence="5" id="KW-1185">Reference proteome</keyword>
<evidence type="ECO:0000313" key="5">
    <source>
        <dbReference type="Proteomes" id="UP000245288"/>
    </source>
</evidence>